<gene>
    <name evidence="2" type="ORF">JJB97_00150</name>
</gene>
<dbReference type="RefSeq" id="WP_238711755.1">
    <property type="nucleotide sequence ID" value="NZ_JAEPBH010000001.1"/>
</dbReference>
<protein>
    <recommendedName>
        <fullName evidence="1">Ferritin-like diiron domain-containing protein</fullName>
    </recommendedName>
</protein>
<keyword evidence="3" id="KW-1185">Reference proteome</keyword>
<dbReference type="Proteomes" id="UP000659047">
    <property type="component" value="Unassembled WGS sequence"/>
</dbReference>
<dbReference type="Pfam" id="PF00210">
    <property type="entry name" value="Ferritin"/>
    <property type="match status" value="1"/>
</dbReference>
<dbReference type="InterPro" id="IPR008331">
    <property type="entry name" value="Ferritin_DPS_dom"/>
</dbReference>
<sequence length="162" mass="18706">MSASRIVQELSTQVELEYLSSQRYLLLSKGCLNRNMDHLSNFFQTRAQEGVTRMAHLFHYMKNIGAIPCPDEAEQPHLSEFCLDELFEQALQGLRLRLMHLSQLKRTAQEMGDFSTMAFLQQLFTQYRHERDCMLEMQQQRAGINLPSPSGRARGSSVYETA</sequence>
<dbReference type="InterPro" id="IPR012347">
    <property type="entry name" value="Ferritin-like"/>
</dbReference>
<dbReference type="GO" id="GO:0008199">
    <property type="term" value="F:ferric iron binding"/>
    <property type="evidence" value="ECO:0007669"/>
    <property type="project" value="InterPro"/>
</dbReference>
<accession>A0A8K0V1J2</accession>
<dbReference type="Gene3D" id="1.20.1260.10">
    <property type="match status" value="1"/>
</dbReference>
<reference evidence="2" key="1">
    <citation type="submission" date="2021-01" db="EMBL/GenBank/DDBJ databases">
        <title>Intestinitalea alba gen. nov., sp. nov., a novel genus of the family Enterobacteriaceae, isolated from the gut of the plastic-eating mealworm Tenebrio molitor L.</title>
        <authorList>
            <person name="Yang Y."/>
        </authorList>
    </citation>
    <scope>NUCLEOTIDE SEQUENCE</scope>
    <source>
        <strain evidence="2">BIT-L3</strain>
    </source>
</reference>
<dbReference type="EMBL" id="JAEPBH010000001">
    <property type="protein sequence ID" value="MBK4713766.1"/>
    <property type="molecule type" value="Genomic_DNA"/>
</dbReference>
<feature type="domain" description="Ferritin-like diiron" evidence="1">
    <location>
        <begin position="1"/>
        <end position="145"/>
    </location>
</feature>
<comment type="caution">
    <text evidence="2">The sequence shown here is derived from an EMBL/GenBank/DDBJ whole genome shotgun (WGS) entry which is preliminary data.</text>
</comment>
<evidence type="ECO:0000313" key="3">
    <source>
        <dbReference type="Proteomes" id="UP000659047"/>
    </source>
</evidence>
<name>A0A8K0V1J2_9ENTR</name>
<dbReference type="InterPro" id="IPR009078">
    <property type="entry name" value="Ferritin-like_SF"/>
</dbReference>
<evidence type="ECO:0000259" key="1">
    <source>
        <dbReference type="PROSITE" id="PS50905"/>
    </source>
</evidence>
<dbReference type="AlphaFoldDB" id="A0A8K0V1J2"/>
<dbReference type="InterPro" id="IPR009040">
    <property type="entry name" value="Ferritin-like_diiron"/>
</dbReference>
<dbReference type="SUPFAM" id="SSF47240">
    <property type="entry name" value="Ferritin-like"/>
    <property type="match status" value="1"/>
</dbReference>
<proteinExistence type="predicted"/>
<evidence type="ECO:0000313" key="2">
    <source>
        <dbReference type="EMBL" id="MBK4713766.1"/>
    </source>
</evidence>
<dbReference type="PROSITE" id="PS50905">
    <property type="entry name" value="FERRITIN_LIKE"/>
    <property type="match status" value="1"/>
</dbReference>
<organism evidence="2 3">
    <name type="scientific">Tenebrionibacter intestinalis</name>
    <dbReference type="NCBI Taxonomy" id="2799638"/>
    <lineage>
        <taxon>Bacteria</taxon>
        <taxon>Pseudomonadati</taxon>
        <taxon>Pseudomonadota</taxon>
        <taxon>Gammaproteobacteria</taxon>
        <taxon>Enterobacterales</taxon>
        <taxon>Enterobacteriaceae</taxon>
        <taxon>Tenebrionibacter/Tenebrionicola group</taxon>
        <taxon>Tenebrionibacter</taxon>
    </lineage>
</organism>